<evidence type="ECO:0000256" key="8">
    <source>
        <dbReference type="ARBA" id="ARBA00022679"/>
    </source>
</evidence>
<keyword evidence="15 21" id="KW-1133">Transmembrane helix</keyword>
<dbReference type="Pfam" id="PF12799">
    <property type="entry name" value="LRR_4"/>
    <property type="match status" value="1"/>
</dbReference>
<keyword evidence="9 21" id="KW-0812">Transmembrane</keyword>
<evidence type="ECO:0000256" key="7">
    <source>
        <dbReference type="ARBA" id="ARBA00022614"/>
    </source>
</evidence>
<evidence type="ECO:0000256" key="2">
    <source>
        <dbReference type="ARBA" id="ARBA00008684"/>
    </source>
</evidence>
<dbReference type="Gramene" id="TraesLDM2A03G00600780.1">
    <property type="protein sequence ID" value="TraesLDM2A03G00600780.1"/>
    <property type="gene ID" value="TraesLDM2A03G00600780"/>
</dbReference>
<evidence type="ECO:0000256" key="10">
    <source>
        <dbReference type="ARBA" id="ARBA00022729"/>
    </source>
</evidence>
<dbReference type="PRINTS" id="PR00019">
    <property type="entry name" value="LEURICHRPT"/>
</dbReference>
<sequence length="1056" mass="115131">MEITGKSTPSQVKVAENKTLSKLVKCSSLLRETHITQGIRTRCTASALDMAPATTLRSLSPYGILVLFTHLLILFWSNTVAQSVSNGSEVDRHALLSFKSSISSDPRGVLSSWSTSTSFCSWRGVTCGITLPTRVVSLNLNSRELTGQLSPWIANLTSLEQLDLSENLFSGGIPEELGTLQQLQFMILSTNNLVGTIPRSLGTSRSLKSVDLSLNQLVGPILDFHKMSTLQFLDLSSNNLSGSIPSSLGNVSSLTDIRLDTNRLSGSVPETLSLIQNLSILSLSNNYLSGHVSTKLCNMSSLIYLGLDQNNLTGRVPSCIGNTLQNLGLLAMSGNKFEGLIPSSLANASNLQYIDLGHNLLKGRIPSLGSLCNLTFLNLGNNFLQAEDWEFLVSLTNCAQLKTLDLNGNALNGNIPISVGNLSRSLVRLILGNNQIAGTIPVEIFNFRSLQMLAMGQNLLSGVIPSLIGNLGHLIVLNLSGNKFSGQIPSTIGNLSRLNKLYLHNNELSGNIPATLGNCNQLYMLEVSFNSLEGPIPSELFNGTTLIGLDLSNNYLTGSIPLQIGGLIQLLRLDISFNKLSGQVPLSFGECVELSSLRLRSNMLNGSIPRSFSNLKSIEQIDLSQNSLVGKIPEFFANMDYLQQLDLSMNYFEGPIPTGGIFQNHSAVNLEGNDELCASAATTLYQFPVCTTTSAVGSKKNALLLVKVIPPVAIALISFICFVVTLLKRRQAETTTCYKETMKKISYGDIVKATNWLSPINKISSSRTGSIYIGRFEFDTDLVAIKLFHLKENGARDSFATECEVLRNTRHRNLVKAVTVCSTVDPENNEFKAIVFDFMANGSLDMWVHPKLHHNSPKRVLSLGQRLRIAMDVALALDYMHNQLTPPLIHCDLKPGNVLLDYYMTARVGDFGSARFLPSTPGSPEDLVGVEGTIGYVAPEYCMGYKVSPGCDVYGFGILILEMLTGRRLTDAMFTGGLSLHKLVSSAFPSRLGEVLDPHLSHEQQRACDRVLMRRYMVPLVEVGLLCSMESPKDRPGMGEVCARILSLKEAFFEFC</sequence>
<dbReference type="InterPro" id="IPR013210">
    <property type="entry name" value="LRR_N_plant-typ"/>
</dbReference>
<dbReference type="InterPro" id="IPR025875">
    <property type="entry name" value="Leu-rich_rpt_4"/>
</dbReference>
<dbReference type="FunFam" id="3.80.10.10:FF:000275">
    <property type="entry name" value="Leucine-rich repeat receptor-like protein kinase"/>
    <property type="match status" value="1"/>
</dbReference>
<reference evidence="23" key="1">
    <citation type="submission" date="2018-08" db="EMBL/GenBank/DDBJ databases">
        <authorList>
            <person name="Rossello M."/>
        </authorList>
    </citation>
    <scope>NUCLEOTIDE SEQUENCE [LARGE SCALE GENOMIC DNA]</scope>
    <source>
        <strain evidence="23">cv. Chinese Spring</strain>
    </source>
</reference>
<keyword evidence="4" id="KW-1003">Cell membrane</keyword>
<keyword evidence="8" id="KW-0808">Transferase</keyword>
<evidence type="ECO:0000256" key="6">
    <source>
        <dbReference type="ARBA" id="ARBA00022553"/>
    </source>
</evidence>
<dbReference type="InterPro" id="IPR003591">
    <property type="entry name" value="Leu-rich_rpt_typical-subtyp"/>
</dbReference>
<keyword evidence="16 21" id="KW-0472">Membrane</keyword>
<dbReference type="Pfam" id="PF08263">
    <property type="entry name" value="LRRNT_2"/>
    <property type="match status" value="1"/>
</dbReference>
<keyword evidence="24" id="KW-1185">Reference proteome</keyword>
<dbReference type="Gramene" id="TraesCLE_scaffold_146848_01G000100.1">
    <property type="protein sequence ID" value="TraesCLE_scaffold_146848_01G000100.1"/>
    <property type="gene ID" value="TraesCLE_scaffold_146848_01G000100"/>
</dbReference>
<evidence type="ECO:0000313" key="23">
    <source>
        <dbReference type="EnsemblPlants" id="TraesCS2A02G068900.1"/>
    </source>
</evidence>
<dbReference type="FunFam" id="3.80.10.10:FF:000095">
    <property type="entry name" value="LRR receptor-like serine/threonine-protein kinase GSO1"/>
    <property type="match status" value="1"/>
</dbReference>
<dbReference type="SUPFAM" id="SSF52058">
    <property type="entry name" value="L domain-like"/>
    <property type="match status" value="1"/>
</dbReference>
<dbReference type="InterPro" id="IPR011009">
    <property type="entry name" value="Kinase-like_dom_sf"/>
</dbReference>
<dbReference type="FunFam" id="1.10.510.10:FF:000358">
    <property type="entry name" value="Putative leucine-rich repeat receptor-like serine/threonine-protein kinase"/>
    <property type="match status" value="1"/>
</dbReference>
<comment type="catalytic activity">
    <reaction evidence="20">
        <text>L-seryl-[protein] + ATP = O-phospho-L-seryl-[protein] + ADP + H(+)</text>
        <dbReference type="Rhea" id="RHEA:17989"/>
        <dbReference type="Rhea" id="RHEA-COMP:9863"/>
        <dbReference type="Rhea" id="RHEA-COMP:11604"/>
        <dbReference type="ChEBI" id="CHEBI:15378"/>
        <dbReference type="ChEBI" id="CHEBI:29999"/>
        <dbReference type="ChEBI" id="CHEBI:30616"/>
        <dbReference type="ChEBI" id="CHEBI:83421"/>
        <dbReference type="ChEBI" id="CHEBI:456216"/>
        <dbReference type="EC" id="2.7.11.1"/>
    </reaction>
</comment>
<dbReference type="Pfam" id="PF13855">
    <property type="entry name" value="LRR_8"/>
    <property type="match status" value="1"/>
</dbReference>
<dbReference type="GO" id="GO:0005886">
    <property type="term" value="C:plasma membrane"/>
    <property type="evidence" value="ECO:0007669"/>
    <property type="project" value="UniProtKB-SubCell"/>
</dbReference>
<dbReference type="PANTHER" id="PTHR48053:SF37">
    <property type="entry name" value="LEUCINE-RICH REPEAT PROTEIN KINASE FAMILY PROTEIN"/>
    <property type="match status" value="1"/>
</dbReference>
<keyword evidence="7" id="KW-0433">Leucine-rich repeat</keyword>
<dbReference type="RefSeq" id="XP_044454983.1">
    <property type="nucleotide sequence ID" value="XM_044599048.1"/>
</dbReference>
<evidence type="ECO:0000256" key="16">
    <source>
        <dbReference type="ARBA" id="ARBA00023136"/>
    </source>
</evidence>
<gene>
    <name evidence="23" type="primary">LOC123187242</name>
</gene>
<comment type="subcellular location">
    <subcellularLocation>
        <location evidence="1">Cell membrane</location>
        <topology evidence="1">Single-pass type I membrane protein</topology>
    </subcellularLocation>
</comment>
<evidence type="ECO:0000256" key="13">
    <source>
        <dbReference type="ARBA" id="ARBA00022777"/>
    </source>
</evidence>
<dbReference type="InterPro" id="IPR001611">
    <property type="entry name" value="Leu-rich_rpt"/>
</dbReference>
<evidence type="ECO:0000256" key="20">
    <source>
        <dbReference type="ARBA" id="ARBA00048679"/>
    </source>
</evidence>
<evidence type="ECO:0000256" key="14">
    <source>
        <dbReference type="ARBA" id="ARBA00022840"/>
    </source>
</evidence>
<keyword evidence="18" id="KW-0325">Glycoprotein</keyword>
<evidence type="ECO:0000256" key="3">
    <source>
        <dbReference type="ARBA" id="ARBA00012513"/>
    </source>
</evidence>
<dbReference type="OMA" id="GIRTRCT"/>
<evidence type="ECO:0000256" key="1">
    <source>
        <dbReference type="ARBA" id="ARBA00004251"/>
    </source>
</evidence>
<feature type="transmembrane region" description="Helical" evidence="21">
    <location>
        <begin position="708"/>
        <end position="727"/>
    </location>
</feature>
<evidence type="ECO:0000259" key="22">
    <source>
        <dbReference type="PROSITE" id="PS50011"/>
    </source>
</evidence>
<evidence type="ECO:0000256" key="4">
    <source>
        <dbReference type="ARBA" id="ARBA00022475"/>
    </source>
</evidence>
<dbReference type="PROSITE" id="PS50011">
    <property type="entry name" value="PROTEIN_KINASE_DOM"/>
    <property type="match status" value="1"/>
</dbReference>
<dbReference type="PROSITE" id="PS51450">
    <property type="entry name" value="LRR"/>
    <property type="match status" value="1"/>
</dbReference>
<dbReference type="SMART" id="SM00369">
    <property type="entry name" value="LRR_TYP"/>
    <property type="match status" value="7"/>
</dbReference>
<dbReference type="GO" id="GO:0004674">
    <property type="term" value="F:protein serine/threonine kinase activity"/>
    <property type="evidence" value="ECO:0007669"/>
    <property type="project" value="UniProtKB-KW"/>
</dbReference>
<evidence type="ECO:0000256" key="11">
    <source>
        <dbReference type="ARBA" id="ARBA00022737"/>
    </source>
</evidence>
<keyword evidence="13" id="KW-0418">Kinase</keyword>
<dbReference type="SUPFAM" id="SSF52047">
    <property type="entry name" value="RNI-like"/>
    <property type="match status" value="1"/>
</dbReference>
<dbReference type="Gramene" id="TraesWEE_scaffold_096215_01G000200.1">
    <property type="protein sequence ID" value="TraesWEE_scaffold_096215_01G000200.1"/>
    <property type="gene ID" value="TraesWEE_scaffold_096215_01G000200"/>
</dbReference>
<dbReference type="RefSeq" id="XP_044454984.1">
    <property type="nucleotide sequence ID" value="XM_044599049.1"/>
</dbReference>
<dbReference type="Pfam" id="PF00560">
    <property type="entry name" value="LRR_1"/>
    <property type="match status" value="7"/>
</dbReference>
<evidence type="ECO:0000256" key="5">
    <source>
        <dbReference type="ARBA" id="ARBA00022527"/>
    </source>
</evidence>
<dbReference type="InterPro" id="IPR032675">
    <property type="entry name" value="LRR_dom_sf"/>
</dbReference>
<dbReference type="SMART" id="SM00220">
    <property type="entry name" value="S_TKc"/>
    <property type="match status" value="1"/>
</dbReference>
<dbReference type="GeneID" id="123187242"/>
<dbReference type="Gramene" id="TraesKAR2A01G0027940.1">
    <property type="protein sequence ID" value="cds.TraesKAR2A01G0027940.1"/>
    <property type="gene ID" value="TraesKAR2A01G0027940"/>
</dbReference>
<dbReference type="SMR" id="A0A3B6AS15"/>
<dbReference type="Gene3D" id="3.30.200.20">
    <property type="entry name" value="Phosphorylase Kinase, domain 1"/>
    <property type="match status" value="1"/>
</dbReference>
<evidence type="ECO:0000256" key="17">
    <source>
        <dbReference type="ARBA" id="ARBA00023170"/>
    </source>
</evidence>
<dbReference type="AlphaFoldDB" id="A0A3B6AS15"/>
<evidence type="ECO:0000256" key="21">
    <source>
        <dbReference type="SAM" id="Phobius"/>
    </source>
</evidence>
<comment type="similarity">
    <text evidence="2">Belongs to the protein kinase superfamily. Ser/Thr protein kinase family.</text>
</comment>
<evidence type="ECO:0000256" key="19">
    <source>
        <dbReference type="ARBA" id="ARBA00047899"/>
    </source>
</evidence>
<dbReference type="InterPro" id="IPR000719">
    <property type="entry name" value="Prot_kinase_dom"/>
</dbReference>
<dbReference type="Gramene" id="TraesCAD_scaffold_006981_01G001700.1">
    <property type="protein sequence ID" value="TraesCAD_scaffold_006981_01G001700.1"/>
    <property type="gene ID" value="TraesCAD_scaffold_006981_01G001700"/>
</dbReference>
<evidence type="ECO:0000313" key="24">
    <source>
        <dbReference type="Proteomes" id="UP000019116"/>
    </source>
</evidence>
<organism evidence="23">
    <name type="scientific">Triticum aestivum</name>
    <name type="common">Wheat</name>
    <dbReference type="NCBI Taxonomy" id="4565"/>
    <lineage>
        <taxon>Eukaryota</taxon>
        <taxon>Viridiplantae</taxon>
        <taxon>Streptophyta</taxon>
        <taxon>Embryophyta</taxon>
        <taxon>Tracheophyta</taxon>
        <taxon>Spermatophyta</taxon>
        <taxon>Magnoliopsida</taxon>
        <taxon>Liliopsida</taxon>
        <taxon>Poales</taxon>
        <taxon>Poaceae</taxon>
        <taxon>BOP clade</taxon>
        <taxon>Pooideae</taxon>
        <taxon>Triticodae</taxon>
        <taxon>Triticeae</taxon>
        <taxon>Triticinae</taxon>
        <taxon>Triticum</taxon>
    </lineage>
</organism>
<evidence type="ECO:0000256" key="9">
    <source>
        <dbReference type="ARBA" id="ARBA00022692"/>
    </source>
</evidence>
<dbReference type="OrthoDB" id="2013775at2759"/>
<dbReference type="GO" id="GO:0005524">
    <property type="term" value="F:ATP binding"/>
    <property type="evidence" value="ECO:0007669"/>
    <property type="project" value="UniProtKB-KW"/>
</dbReference>
<accession>A0A3B6AS15</accession>
<dbReference type="EnsemblPlants" id="TraesCS2A02G068900.1">
    <property type="protein sequence ID" value="TraesCS2A02G068900.1"/>
    <property type="gene ID" value="TraesCS2A02G068900"/>
</dbReference>
<keyword evidence="10" id="KW-0732">Signal</keyword>
<dbReference type="SUPFAM" id="SSF56112">
    <property type="entry name" value="Protein kinase-like (PK-like)"/>
    <property type="match status" value="1"/>
</dbReference>
<dbReference type="InterPro" id="IPR051716">
    <property type="entry name" value="Plant_RL_S/T_kinase"/>
</dbReference>
<keyword evidence="17" id="KW-0675">Receptor</keyword>
<dbReference type="Pfam" id="PF00069">
    <property type="entry name" value="Pkinase"/>
    <property type="match status" value="1"/>
</dbReference>
<dbReference type="Proteomes" id="UP000019116">
    <property type="component" value="Chromosome 2A"/>
</dbReference>
<dbReference type="Gramene" id="TraesCS2A02G068900.1">
    <property type="protein sequence ID" value="TraesCS2A02G068900.1"/>
    <property type="gene ID" value="TraesCS2A02G068900"/>
</dbReference>
<protein>
    <recommendedName>
        <fullName evidence="3">non-specific serine/threonine protein kinase</fullName>
        <ecNumber evidence="3">2.7.11.1</ecNumber>
    </recommendedName>
</protein>
<proteinExistence type="inferred from homology"/>
<keyword evidence="11" id="KW-0677">Repeat</keyword>
<dbReference type="Gene3D" id="1.10.510.10">
    <property type="entry name" value="Transferase(Phosphotransferase) domain 1"/>
    <property type="match status" value="1"/>
</dbReference>
<dbReference type="Gramene" id="TraesJAG2A03G00596760.1">
    <property type="protein sequence ID" value="TraesJAG2A03G00596760.1"/>
    <property type="gene ID" value="TraesJAG2A03G00596760"/>
</dbReference>
<dbReference type="Gramene" id="TraesROB_scaffold_021400_01G000400.1">
    <property type="protein sequence ID" value="TraesROB_scaffold_021400_01G000400.1"/>
    <property type="gene ID" value="TraesROB_scaffold_021400_01G000400"/>
</dbReference>
<dbReference type="PANTHER" id="PTHR48053">
    <property type="entry name" value="LEUCINE RICH REPEAT FAMILY PROTEIN, EXPRESSED"/>
    <property type="match status" value="1"/>
</dbReference>
<dbReference type="STRING" id="4565.A0A3B6AS15"/>
<dbReference type="Gene3D" id="3.80.10.10">
    <property type="entry name" value="Ribonuclease Inhibitor"/>
    <property type="match status" value="2"/>
</dbReference>
<name>A0A3B6AS15_WHEAT</name>
<feature type="domain" description="Protein kinase" evidence="22">
    <location>
        <begin position="757"/>
        <end position="1053"/>
    </location>
</feature>
<evidence type="ECO:0000256" key="15">
    <source>
        <dbReference type="ARBA" id="ARBA00022989"/>
    </source>
</evidence>
<dbReference type="FunFam" id="3.80.10.10:FF:000288">
    <property type="entry name" value="LRR receptor-like serine/threonine-protein kinase EFR"/>
    <property type="match status" value="1"/>
</dbReference>
<keyword evidence="12" id="KW-0547">Nucleotide-binding</keyword>
<dbReference type="Gramene" id="TraesNOR2A03G00606790.1">
    <property type="protein sequence ID" value="TraesNOR2A03G00606790.1"/>
    <property type="gene ID" value="TraesNOR2A03G00606790"/>
</dbReference>
<evidence type="ECO:0000256" key="12">
    <source>
        <dbReference type="ARBA" id="ARBA00022741"/>
    </source>
</evidence>
<dbReference type="Gramene" id="TraesCS2A03G0134200.1">
    <property type="protein sequence ID" value="TraesCS2A03G0134200.1.CDS"/>
    <property type="gene ID" value="TraesCS2A03G0134200"/>
</dbReference>
<dbReference type="Gramene" id="TraesMAC2A03G00597490.1">
    <property type="protein sequence ID" value="TraesMAC2A03G00597490.1"/>
    <property type="gene ID" value="TraesMAC2A03G00597490"/>
</dbReference>
<reference evidence="23" key="2">
    <citation type="submission" date="2018-10" db="UniProtKB">
        <authorList>
            <consortium name="EnsemblPlants"/>
        </authorList>
    </citation>
    <scope>IDENTIFICATION</scope>
</reference>
<keyword evidence="14" id="KW-0067">ATP-binding</keyword>
<comment type="catalytic activity">
    <reaction evidence="19">
        <text>L-threonyl-[protein] + ATP = O-phospho-L-threonyl-[protein] + ADP + H(+)</text>
        <dbReference type="Rhea" id="RHEA:46608"/>
        <dbReference type="Rhea" id="RHEA-COMP:11060"/>
        <dbReference type="Rhea" id="RHEA-COMP:11605"/>
        <dbReference type="ChEBI" id="CHEBI:15378"/>
        <dbReference type="ChEBI" id="CHEBI:30013"/>
        <dbReference type="ChEBI" id="CHEBI:30616"/>
        <dbReference type="ChEBI" id="CHEBI:61977"/>
        <dbReference type="ChEBI" id="CHEBI:456216"/>
        <dbReference type="EC" id="2.7.11.1"/>
    </reaction>
</comment>
<keyword evidence="6" id="KW-0597">Phosphoprotein</keyword>
<dbReference type="EC" id="2.7.11.1" evidence="3"/>
<dbReference type="PROSITE" id="PS00108">
    <property type="entry name" value="PROTEIN_KINASE_ST"/>
    <property type="match status" value="1"/>
</dbReference>
<evidence type="ECO:0000256" key="18">
    <source>
        <dbReference type="ARBA" id="ARBA00023180"/>
    </source>
</evidence>
<dbReference type="Gramene" id="TraesSTA2A03G00597460.1">
    <property type="protein sequence ID" value="TraesSTA2A03G00597460.1"/>
    <property type="gene ID" value="TraesSTA2A03G00597460"/>
</dbReference>
<dbReference type="InterPro" id="IPR008271">
    <property type="entry name" value="Ser/Thr_kinase_AS"/>
</dbReference>
<keyword evidence="5" id="KW-0723">Serine/threonine-protein kinase</keyword>